<evidence type="ECO:0000313" key="3">
    <source>
        <dbReference type="Proteomes" id="UP001217476"/>
    </source>
</evidence>
<dbReference type="Gene3D" id="3.40.960.10">
    <property type="entry name" value="VSR Endonuclease"/>
    <property type="match status" value="1"/>
</dbReference>
<dbReference type="PANTHER" id="PTHR38590:SF1">
    <property type="entry name" value="BLL0828 PROTEIN"/>
    <property type="match status" value="1"/>
</dbReference>
<dbReference type="InterPro" id="IPR011335">
    <property type="entry name" value="Restrct_endonuc-II-like"/>
</dbReference>
<dbReference type="Proteomes" id="UP001217476">
    <property type="component" value="Chromosome"/>
</dbReference>
<dbReference type="EMBL" id="CP119312">
    <property type="protein sequence ID" value="WEK06776.1"/>
    <property type="molecule type" value="Genomic_DNA"/>
</dbReference>
<gene>
    <name evidence="2" type="ORF">P0Y65_10325</name>
</gene>
<dbReference type="PANTHER" id="PTHR38590">
    <property type="entry name" value="BLL0828 PROTEIN"/>
    <property type="match status" value="1"/>
</dbReference>
<dbReference type="Pfam" id="PF04480">
    <property type="entry name" value="DUF559"/>
    <property type="match status" value="1"/>
</dbReference>
<dbReference type="InterPro" id="IPR007569">
    <property type="entry name" value="DUF559"/>
</dbReference>
<evidence type="ECO:0000313" key="2">
    <source>
        <dbReference type="EMBL" id="WEK06776.1"/>
    </source>
</evidence>
<dbReference type="InterPro" id="IPR047216">
    <property type="entry name" value="Endonuclease_DUF559_bact"/>
</dbReference>
<evidence type="ECO:0000259" key="1">
    <source>
        <dbReference type="Pfam" id="PF04480"/>
    </source>
</evidence>
<protein>
    <submittedName>
        <fullName evidence="2">DUF559 domain-containing protein</fullName>
    </submittedName>
</protein>
<dbReference type="AlphaFoldDB" id="A0AAJ5VXM7"/>
<dbReference type="SUPFAM" id="SSF52980">
    <property type="entry name" value="Restriction endonuclease-like"/>
    <property type="match status" value="1"/>
</dbReference>
<sequence>MRGYARSMRDEPTEAEEKCWQFLRDRRFEAFKFRRQLPFGPYIVDFVCLSARLVIELDGSQHAESTYDVVRDAYIVRQGFRIFRFWNDDILRDPGPALDAIWHALAPYSVQAQPYTPYPQD</sequence>
<organism evidence="2 3">
    <name type="scientific">Candidatus Devosia phytovorans</name>
    <dbReference type="NCBI Taxonomy" id="3121372"/>
    <lineage>
        <taxon>Bacteria</taxon>
        <taxon>Pseudomonadati</taxon>
        <taxon>Pseudomonadota</taxon>
        <taxon>Alphaproteobacteria</taxon>
        <taxon>Hyphomicrobiales</taxon>
        <taxon>Devosiaceae</taxon>
        <taxon>Devosia</taxon>
    </lineage>
</organism>
<reference evidence="2" key="1">
    <citation type="submission" date="2023-03" db="EMBL/GenBank/DDBJ databases">
        <title>Andean soil-derived lignocellulolytic bacterial consortium as a source of novel taxa and putative plastic-active enzymes.</title>
        <authorList>
            <person name="Diaz-Garcia L."/>
            <person name="Chuvochina M."/>
            <person name="Feuerriegel G."/>
            <person name="Bunk B."/>
            <person name="Sproer C."/>
            <person name="Streit W.R."/>
            <person name="Rodriguez L.M."/>
            <person name="Overmann J."/>
            <person name="Jimenez D.J."/>
        </authorList>
    </citation>
    <scope>NUCLEOTIDE SEQUENCE</scope>
    <source>
        <strain evidence="2">MAG 4196</strain>
    </source>
</reference>
<accession>A0AAJ5VXM7</accession>
<feature type="domain" description="DUF559" evidence="1">
    <location>
        <begin position="3"/>
        <end position="105"/>
    </location>
</feature>
<name>A0AAJ5VXM7_9HYPH</name>
<proteinExistence type="predicted"/>
<dbReference type="CDD" id="cd01038">
    <property type="entry name" value="Endonuclease_DUF559"/>
    <property type="match status" value="1"/>
</dbReference>